<dbReference type="SUPFAM" id="SSF52317">
    <property type="entry name" value="Class I glutamine amidotransferase-like"/>
    <property type="match status" value="1"/>
</dbReference>
<feature type="region of interest" description="CPSase" evidence="8">
    <location>
        <begin position="1"/>
        <end position="183"/>
    </location>
</feature>
<dbReference type="EMBL" id="CP072642">
    <property type="protein sequence ID" value="QUV93661.1"/>
    <property type="molecule type" value="Genomic_DNA"/>
</dbReference>
<feature type="active site" evidence="8">
    <location>
        <position position="345"/>
    </location>
</feature>
<comment type="catalytic activity">
    <reaction evidence="8">
        <text>L-glutamine + H2O = L-glutamate + NH4(+)</text>
        <dbReference type="Rhea" id="RHEA:15889"/>
        <dbReference type="ChEBI" id="CHEBI:15377"/>
        <dbReference type="ChEBI" id="CHEBI:28938"/>
        <dbReference type="ChEBI" id="CHEBI:29985"/>
        <dbReference type="ChEBI" id="CHEBI:58359"/>
    </reaction>
</comment>
<evidence type="ECO:0000259" key="9">
    <source>
        <dbReference type="SMART" id="SM01097"/>
    </source>
</evidence>
<feature type="binding site" evidence="8">
    <location>
        <position position="303"/>
    </location>
    <ligand>
        <name>L-glutamine</name>
        <dbReference type="ChEBI" id="CHEBI:58359"/>
    </ligand>
</feature>
<feature type="domain" description="Carbamoyl-phosphate synthase small subunit N-terminal" evidence="9">
    <location>
        <begin position="1"/>
        <end position="131"/>
    </location>
</feature>
<reference evidence="10 11" key="1">
    <citation type="submission" date="2021-03" db="EMBL/GenBank/DDBJ databases">
        <title>Genomic and phenotypic characterization of Chloracidobacterium isolates provides evidence for multiple species.</title>
        <authorList>
            <person name="Saini M.K."/>
            <person name="Costas A.M.G."/>
            <person name="Tank M."/>
            <person name="Bryant D.A."/>
        </authorList>
    </citation>
    <scope>NUCLEOTIDE SEQUENCE [LARGE SCALE GENOMIC DNA]</scope>
    <source>
        <strain evidence="10 11">N</strain>
    </source>
</reference>
<dbReference type="InterPro" id="IPR029062">
    <property type="entry name" value="Class_I_gatase-like"/>
</dbReference>
<proteinExistence type="inferred from homology"/>
<evidence type="ECO:0000256" key="2">
    <source>
        <dbReference type="ARBA" id="ARBA00007800"/>
    </source>
</evidence>
<gene>
    <name evidence="8 10" type="primary">carA</name>
    <name evidence="10" type="ORF">J8C05_09840</name>
</gene>
<dbReference type="RefSeq" id="WP_211422022.1">
    <property type="nucleotide sequence ID" value="NZ_CP072642.1"/>
</dbReference>
<comment type="subunit">
    <text evidence="8">Composed of two chains; the small (or glutamine) chain promotes the hydrolysis of glutamine to ammonia, which is used by the large (or ammonia) chain to synthesize carbamoyl phosphate. Tetramer of heterodimers (alpha,beta)4.</text>
</comment>
<keyword evidence="4 8" id="KW-0547">Nucleotide-binding</keyword>
<keyword evidence="3 8" id="KW-0436">Ligase</keyword>
<dbReference type="GO" id="GO:0004088">
    <property type="term" value="F:carbamoyl-phosphate synthase (glutamine-hydrolyzing) activity"/>
    <property type="evidence" value="ECO:0007669"/>
    <property type="project" value="UniProtKB-EC"/>
</dbReference>
<feature type="binding site" evidence="8">
    <location>
        <position position="263"/>
    </location>
    <ligand>
        <name>L-glutamine</name>
        <dbReference type="ChEBI" id="CHEBI:58359"/>
    </ligand>
</feature>
<keyword evidence="8" id="KW-0055">Arginine biosynthesis</keyword>
<dbReference type="InterPro" id="IPR017926">
    <property type="entry name" value="GATASE"/>
</dbReference>
<evidence type="ECO:0000256" key="7">
    <source>
        <dbReference type="ARBA" id="ARBA00048816"/>
    </source>
</evidence>
<dbReference type="InterPro" id="IPR002474">
    <property type="entry name" value="CarbamoylP_synth_ssu_N"/>
</dbReference>
<keyword evidence="6 8" id="KW-0315">Glutamine amidotransferase</keyword>
<comment type="pathway">
    <text evidence="1 8">Amino-acid biosynthesis; L-arginine biosynthesis; carbamoyl phosphate from bicarbonate: step 1/1.</text>
</comment>
<dbReference type="PANTHER" id="PTHR43418">
    <property type="entry name" value="MULTIFUNCTIONAL TRYPTOPHAN BIOSYNTHESIS PROTEIN-RELATED"/>
    <property type="match status" value="1"/>
</dbReference>
<accession>A0ABX8B3H4</accession>
<comment type="function">
    <text evidence="8">Small subunit of the glutamine-dependent carbamoyl phosphate synthetase (CPSase). CPSase catalyzes the formation of carbamoyl phosphate from the ammonia moiety of glutamine, carbonate, and phosphate donated by ATP, constituting the first step of 2 biosynthetic pathways, one leading to arginine and/or urea and the other to pyrimidine nucleotides. The small subunit (glutamine amidotransferase) binds and cleaves glutamine to supply the large subunit with the substrate ammonia.</text>
</comment>
<dbReference type="PRINTS" id="PR00096">
    <property type="entry name" value="GATASE"/>
</dbReference>
<evidence type="ECO:0000313" key="11">
    <source>
        <dbReference type="Proteomes" id="UP000677668"/>
    </source>
</evidence>
<comment type="catalytic activity">
    <reaction evidence="7 8">
        <text>hydrogencarbonate + L-glutamine + 2 ATP + H2O = carbamoyl phosphate + L-glutamate + 2 ADP + phosphate + 2 H(+)</text>
        <dbReference type="Rhea" id="RHEA:18633"/>
        <dbReference type="ChEBI" id="CHEBI:15377"/>
        <dbReference type="ChEBI" id="CHEBI:15378"/>
        <dbReference type="ChEBI" id="CHEBI:17544"/>
        <dbReference type="ChEBI" id="CHEBI:29985"/>
        <dbReference type="ChEBI" id="CHEBI:30616"/>
        <dbReference type="ChEBI" id="CHEBI:43474"/>
        <dbReference type="ChEBI" id="CHEBI:58228"/>
        <dbReference type="ChEBI" id="CHEBI:58359"/>
        <dbReference type="ChEBI" id="CHEBI:456216"/>
        <dbReference type="EC" id="6.3.5.5"/>
    </reaction>
</comment>
<evidence type="ECO:0000256" key="6">
    <source>
        <dbReference type="ARBA" id="ARBA00022962"/>
    </source>
</evidence>
<dbReference type="Gene3D" id="3.40.50.880">
    <property type="match status" value="1"/>
</dbReference>
<feature type="active site" description="Nucleophile" evidence="8">
    <location>
        <position position="259"/>
    </location>
</feature>
<organism evidence="10 11">
    <name type="scientific">Chloracidobacterium sp. N</name>
    <dbReference type="NCBI Taxonomy" id="2821540"/>
    <lineage>
        <taxon>Bacteria</taxon>
        <taxon>Pseudomonadati</taxon>
        <taxon>Acidobacteriota</taxon>
        <taxon>Terriglobia</taxon>
        <taxon>Terriglobales</taxon>
        <taxon>Acidobacteriaceae</taxon>
        <taxon>Chloracidobacterium</taxon>
        <taxon>Chloracidobacterium aggregatum</taxon>
    </lineage>
</organism>
<dbReference type="NCBIfam" id="TIGR01368">
    <property type="entry name" value="CPSaseIIsmall"/>
    <property type="match status" value="1"/>
</dbReference>
<dbReference type="PROSITE" id="PS51273">
    <property type="entry name" value="GATASE_TYPE_1"/>
    <property type="match status" value="1"/>
</dbReference>
<dbReference type="Pfam" id="PF00117">
    <property type="entry name" value="GATase"/>
    <property type="match status" value="1"/>
</dbReference>
<keyword evidence="5 8" id="KW-0067">ATP-binding</keyword>
<dbReference type="InterPro" id="IPR050472">
    <property type="entry name" value="Anth_synth/Amidotransfase"/>
</dbReference>
<dbReference type="PANTHER" id="PTHR43418:SF7">
    <property type="entry name" value="CARBAMOYL-PHOSPHATE SYNTHASE SMALL CHAIN"/>
    <property type="match status" value="1"/>
</dbReference>
<keyword evidence="8" id="KW-0028">Amino-acid biosynthesis</keyword>
<dbReference type="PRINTS" id="PR00099">
    <property type="entry name" value="CPSGATASE"/>
</dbReference>
<dbReference type="EC" id="6.3.5.5" evidence="8"/>
<name>A0ABX8B3H4_9BACT</name>
<dbReference type="SMART" id="SM01097">
    <property type="entry name" value="CPSase_sm_chain"/>
    <property type="match status" value="1"/>
</dbReference>
<evidence type="ECO:0000256" key="4">
    <source>
        <dbReference type="ARBA" id="ARBA00022741"/>
    </source>
</evidence>
<protein>
    <recommendedName>
        <fullName evidence="8">Carbamoyl phosphate synthase small chain</fullName>
        <ecNumber evidence="8">6.3.5.5</ecNumber>
    </recommendedName>
    <alternativeName>
        <fullName evidence="8">Carbamoyl phosphate synthetase glutamine chain</fullName>
    </alternativeName>
</protein>
<feature type="active site" evidence="8">
    <location>
        <position position="343"/>
    </location>
</feature>
<dbReference type="SUPFAM" id="SSF52021">
    <property type="entry name" value="Carbamoyl phosphate synthetase, small subunit N-terminal domain"/>
    <property type="match status" value="1"/>
</dbReference>
<dbReference type="InterPro" id="IPR036480">
    <property type="entry name" value="CarbP_synth_ssu_N_sf"/>
</dbReference>
<feature type="binding site" evidence="8">
    <location>
        <position position="234"/>
    </location>
    <ligand>
        <name>L-glutamine</name>
        <dbReference type="ChEBI" id="CHEBI:58359"/>
    </ligand>
</feature>
<dbReference type="Proteomes" id="UP000677668">
    <property type="component" value="Chromosome 1"/>
</dbReference>
<dbReference type="Pfam" id="PF00988">
    <property type="entry name" value="CPSase_sm_chain"/>
    <property type="match status" value="1"/>
</dbReference>
<comment type="similarity">
    <text evidence="2 8">Belongs to the CarA family.</text>
</comment>
<sequence length="373" mass="40462">MEAILALEDGRLFYGKSIGAAGETTGEVVFNTAMTGYQEVLTDPSYAGQLVTMTCPHIGNYGVNPEDVESRQPFVAGFIVRELSSVVSNWRATESLGDYLKRHGIVGIEGIDTRALVQHIRERGAMRGVISTVEREASRLVAKAAGAPGMVGAALAKTVTCTAPYTWPLAAAEDSTEYQRRRWHVVAYDFGVKFNILRHLAALGCRITVVPATTTSEEVLRLQPDGVFLSNGPGDPEPLADIAREVRLLAERLPTFGICLGHQVLALAFGGRTFKLKYGHRGANHPVKNLTTGKVEITSQNHGFAVDPESLPEELEVTHINLNDGTLEGFRHRHLPVFCVQYHPEAAPGPHDAAYLFEAFTALLPSRPAEVAA</sequence>
<dbReference type="InterPro" id="IPR035686">
    <property type="entry name" value="CPSase_GATase1"/>
</dbReference>
<comment type="pathway">
    <text evidence="8">Pyrimidine metabolism; UMP biosynthesis via de novo pathway; (S)-dihydroorotate from bicarbonate: step 1/3.</text>
</comment>
<dbReference type="CDD" id="cd01744">
    <property type="entry name" value="GATase1_CPSase"/>
    <property type="match status" value="1"/>
</dbReference>
<dbReference type="NCBIfam" id="NF009475">
    <property type="entry name" value="PRK12838.1"/>
    <property type="match status" value="1"/>
</dbReference>
<feature type="binding site" evidence="8">
    <location>
        <position position="304"/>
    </location>
    <ligand>
        <name>L-glutamine</name>
        <dbReference type="ChEBI" id="CHEBI:58359"/>
    </ligand>
</feature>
<keyword evidence="8" id="KW-0665">Pyrimidine biosynthesis</keyword>
<feature type="binding site" evidence="8">
    <location>
        <position position="232"/>
    </location>
    <ligand>
        <name>L-glutamine</name>
        <dbReference type="ChEBI" id="CHEBI:58359"/>
    </ligand>
</feature>
<feature type="binding site" evidence="8">
    <location>
        <position position="301"/>
    </location>
    <ligand>
        <name>L-glutamine</name>
        <dbReference type="ChEBI" id="CHEBI:58359"/>
    </ligand>
</feature>
<dbReference type="Gene3D" id="3.50.30.20">
    <property type="entry name" value="Carbamoyl-phosphate synthase small subunit, N-terminal domain"/>
    <property type="match status" value="1"/>
</dbReference>
<dbReference type="InterPro" id="IPR006274">
    <property type="entry name" value="CarbamoylP_synth_ssu"/>
</dbReference>
<evidence type="ECO:0000256" key="1">
    <source>
        <dbReference type="ARBA" id="ARBA00005077"/>
    </source>
</evidence>
<evidence type="ECO:0000256" key="5">
    <source>
        <dbReference type="ARBA" id="ARBA00022840"/>
    </source>
</evidence>
<evidence type="ECO:0000256" key="3">
    <source>
        <dbReference type="ARBA" id="ARBA00022598"/>
    </source>
</evidence>
<evidence type="ECO:0000313" key="10">
    <source>
        <dbReference type="EMBL" id="QUV93661.1"/>
    </source>
</evidence>
<evidence type="ECO:0000256" key="8">
    <source>
        <dbReference type="HAMAP-Rule" id="MF_01209"/>
    </source>
</evidence>
<dbReference type="HAMAP" id="MF_01209">
    <property type="entry name" value="CPSase_S_chain"/>
    <property type="match status" value="1"/>
</dbReference>
<keyword evidence="11" id="KW-1185">Reference proteome</keyword>
<feature type="binding site" evidence="8">
    <location>
        <position position="260"/>
    </location>
    <ligand>
        <name>L-glutamine</name>
        <dbReference type="ChEBI" id="CHEBI:58359"/>
    </ligand>
</feature>
<feature type="binding site" evidence="8">
    <location>
        <position position="45"/>
    </location>
    <ligand>
        <name>L-glutamine</name>
        <dbReference type="ChEBI" id="CHEBI:58359"/>
    </ligand>
</feature>
<dbReference type="PRINTS" id="PR00097">
    <property type="entry name" value="ANTSNTHASEII"/>
</dbReference>